<evidence type="ECO:0000256" key="15">
    <source>
        <dbReference type="ARBA" id="ARBA00047652"/>
    </source>
</evidence>
<dbReference type="GO" id="GO:0050660">
    <property type="term" value="F:flavin adenine dinucleotide binding"/>
    <property type="evidence" value="ECO:0007669"/>
    <property type="project" value="InterPro"/>
</dbReference>
<feature type="domain" description="DUS-like FMN-binding" evidence="22">
    <location>
        <begin position="20"/>
        <end position="317"/>
    </location>
</feature>
<dbReference type="GO" id="GO:0005737">
    <property type="term" value="C:cytoplasm"/>
    <property type="evidence" value="ECO:0007669"/>
    <property type="project" value="UniProtKB-SubCell"/>
</dbReference>
<evidence type="ECO:0000256" key="2">
    <source>
        <dbReference type="ARBA" id="ARBA00004123"/>
    </source>
</evidence>
<evidence type="ECO:0000256" key="6">
    <source>
        <dbReference type="ARBA" id="ARBA00022643"/>
    </source>
</evidence>
<reference evidence="23 24" key="1">
    <citation type="submission" date="2013-11" db="EMBL/GenBank/DDBJ databases">
        <title>Genome sequencing of Stegodyphus mimosarum.</title>
        <authorList>
            <person name="Bechsgaard J."/>
        </authorList>
    </citation>
    <scope>NUCLEOTIDE SEQUENCE [LARGE SCALE GENOMIC DNA]</scope>
</reference>
<dbReference type="SUPFAM" id="SSF51395">
    <property type="entry name" value="FMN-linked oxidoreductases"/>
    <property type="match status" value="1"/>
</dbReference>
<keyword evidence="9" id="KW-0560">Oxidoreductase</keyword>
<dbReference type="Gene3D" id="3.20.20.70">
    <property type="entry name" value="Aldolase class I"/>
    <property type="match status" value="1"/>
</dbReference>
<keyword evidence="24" id="KW-1185">Reference proteome</keyword>
<evidence type="ECO:0000256" key="19">
    <source>
        <dbReference type="ARBA" id="ARBA00068883"/>
    </source>
</evidence>
<keyword evidence="7" id="KW-0819">tRNA processing</keyword>
<comment type="function">
    <text evidence="18">Catalyzes the synthesis of dihydrouridine, a modified base found in the D-loop of most tRNAs. Specifically modifies U16 and U17 in cytoplasmic tRNAs. Affects the level of some mature tRNA and thereby the total cellular translation.</text>
</comment>
<evidence type="ECO:0000256" key="17">
    <source>
        <dbReference type="ARBA" id="ARBA00049467"/>
    </source>
</evidence>
<keyword evidence="10" id="KW-0520">NAD</keyword>
<evidence type="ECO:0000256" key="10">
    <source>
        <dbReference type="ARBA" id="ARBA00023027"/>
    </source>
</evidence>
<evidence type="ECO:0000256" key="8">
    <source>
        <dbReference type="ARBA" id="ARBA00022857"/>
    </source>
</evidence>
<comment type="catalytic activity">
    <reaction evidence="15">
        <text>5,6-dihydrouridine(16) in tRNA + NADP(+) = uridine(16) in tRNA + NADPH + H(+)</text>
        <dbReference type="Rhea" id="RHEA:53376"/>
        <dbReference type="Rhea" id="RHEA-COMP:13543"/>
        <dbReference type="Rhea" id="RHEA-COMP:13544"/>
        <dbReference type="ChEBI" id="CHEBI:15378"/>
        <dbReference type="ChEBI" id="CHEBI:57783"/>
        <dbReference type="ChEBI" id="CHEBI:58349"/>
        <dbReference type="ChEBI" id="CHEBI:65315"/>
        <dbReference type="ChEBI" id="CHEBI:74443"/>
        <dbReference type="EC" id="1.3.1.88"/>
    </reaction>
    <physiologicalReaction direction="right-to-left" evidence="15">
        <dbReference type="Rhea" id="RHEA:53378"/>
    </physiologicalReaction>
</comment>
<dbReference type="STRING" id="407821.A0A087UX04"/>
<evidence type="ECO:0000256" key="12">
    <source>
        <dbReference type="ARBA" id="ARBA00038313"/>
    </source>
</evidence>
<comment type="catalytic activity">
    <reaction evidence="14">
        <text>5,6-dihydrouridine(17) in tRNA + NAD(+) = uridine(17) in tRNA + NADH + H(+)</text>
        <dbReference type="Rhea" id="RHEA:53372"/>
        <dbReference type="Rhea" id="RHEA-COMP:13541"/>
        <dbReference type="Rhea" id="RHEA-COMP:13542"/>
        <dbReference type="ChEBI" id="CHEBI:15378"/>
        <dbReference type="ChEBI" id="CHEBI:57540"/>
        <dbReference type="ChEBI" id="CHEBI:57945"/>
        <dbReference type="ChEBI" id="CHEBI:65315"/>
        <dbReference type="ChEBI" id="CHEBI:74443"/>
        <dbReference type="EC" id="1.3.1.88"/>
    </reaction>
    <physiologicalReaction direction="right-to-left" evidence="14">
        <dbReference type="Rhea" id="RHEA:53374"/>
    </physiologicalReaction>
</comment>
<organism evidence="23 24">
    <name type="scientific">Stegodyphus mimosarum</name>
    <name type="common">African social velvet spider</name>
    <dbReference type="NCBI Taxonomy" id="407821"/>
    <lineage>
        <taxon>Eukaryota</taxon>
        <taxon>Metazoa</taxon>
        <taxon>Ecdysozoa</taxon>
        <taxon>Arthropoda</taxon>
        <taxon>Chelicerata</taxon>
        <taxon>Arachnida</taxon>
        <taxon>Araneae</taxon>
        <taxon>Araneomorphae</taxon>
        <taxon>Entelegynae</taxon>
        <taxon>Eresoidea</taxon>
        <taxon>Eresidae</taxon>
        <taxon>Stegodyphus</taxon>
    </lineage>
</organism>
<evidence type="ECO:0000256" key="14">
    <source>
        <dbReference type="ARBA" id="ARBA00047287"/>
    </source>
</evidence>
<comment type="cofactor">
    <cofactor evidence="1">
        <name>FMN</name>
        <dbReference type="ChEBI" id="CHEBI:58210"/>
    </cofactor>
</comment>
<dbReference type="GO" id="GO:0005634">
    <property type="term" value="C:nucleus"/>
    <property type="evidence" value="ECO:0007669"/>
    <property type="project" value="UniProtKB-SubCell"/>
</dbReference>
<comment type="catalytic activity">
    <reaction evidence="16">
        <text>5,6-dihydrouridine(16) in tRNA + NAD(+) = uridine(16) in tRNA + NADH + H(+)</text>
        <dbReference type="Rhea" id="RHEA:53380"/>
        <dbReference type="Rhea" id="RHEA-COMP:13543"/>
        <dbReference type="Rhea" id="RHEA-COMP:13544"/>
        <dbReference type="ChEBI" id="CHEBI:15378"/>
        <dbReference type="ChEBI" id="CHEBI:57540"/>
        <dbReference type="ChEBI" id="CHEBI:57945"/>
        <dbReference type="ChEBI" id="CHEBI:65315"/>
        <dbReference type="ChEBI" id="CHEBI:74443"/>
        <dbReference type="EC" id="1.3.1.88"/>
    </reaction>
    <physiologicalReaction direction="right-to-left" evidence="16">
        <dbReference type="Rhea" id="RHEA:53382"/>
    </physiologicalReaction>
</comment>
<evidence type="ECO:0000256" key="3">
    <source>
        <dbReference type="ARBA" id="ARBA00004496"/>
    </source>
</evidence>
<evidence type="ECO:0000256" key="7">
    <source>
        <dbReference type="ARBA" id="ARBA00022694"/>
    </source>
</evidence>
<keyword evidence="8" id="KW-0521">NADP</keyword>
<proteinExistence type="inferred from homology"/>
<dbReference type="FunFam" id="3.20.20.70:FF:000081">
    <property type="entry name" value="Dihydrouridine synthase 1 like"/>
    <property type="match status" value="1"/>
</dbReference>
<sequence length="478" mass="54308">MHENSGYKFWREKLGSPRLILAPMVDQSELAWRLLSRKYGAELCFTPMLHASVFVKDSRYRKENLVTCPEDRPLIVQFCANDPNIFVEACKLAVGHCDAVDLNLGCPQSIARRGHYGAFLQDDWILLKEMVSKVCEEVEIPISCKIRIFSDIQRTIQYAQMLEAAGCQLLTVHGRTREQKGPLTGLASWEHIKAVKANVKIPVFANGNIQYLSDVHKCLEETGVDGVMIAEGSLHNPALFQGTNPLIWDMAMEYLEFVKQYPCPMSYVRGHMFKLCHHCLVMEENKEIRQKFAVASNIEEFSAAVLELKNKYEKQATDKSSLNFTNESNLPFPPWICQPYVRPPPVVNLKNEVNSATCSTPSVIPQKRSNDENSLSRKKLKKLQRNPDKQFGAKKQMFEKCNICYNPKGTKCAYQLCKACCREKTSKEKLDCKGHRFSFSGKNKSSNQVNYDGVTINKDMDISRSKDDCQEAVTVAHL</sequence>
<feature type="region of interest" description="Disordered" evidence="21">
    <location>
        <begin position="360"/>
        <end position="389"/>
    </location>
</feature>
<evidence type="ECO:0000313" key="24">
    <source>
        <dbReference type="Proteomes" id="UP000054359"/>
    </source>
</evidence>
<evidence type="ECO:0000256" key="1">
    <source>
        <dbReference type="ARBA" id="ARBA00001917"/>
    </source>
</evidence>
<dbReference type="Pfam" id="PF01207">
    <property type="entry name" value="Dus"/>
    <property type="match status" value="1"/>
</dbReference>
<evidence type="ECO:0000256" key="13">
    <source>
        <dbReference type="ARBA" id="ARBA00038890"/>
    </source>
</evidence>
<comment type="subcellular location">
    <subcellularLocation>
        <location evidence="3">Cytoplasm</location>
    </subcellularLocation>
    <subcellularLocation>
        <location evidence="2">Nucleus</location>
    </subcellularLocation>
</comment>
<evidence type="ECO:0000256" key="9">
    <source>
        <dbReference type="ARBA" id="ARBA00023002"/>
    </source>
</evidence>
<keyword evidence="4" id="KW-0963">Cytoplasm</keyword>
<dbReference type="OrthoDB" id="272303at2759"/>
<dbReference type="Proteomes" id="UP000054359">
    <property type="component" value="Unassembled WGS sequence"/>
</dbReference>
<dbReference type="InterPro" id="IPR018517">
    <property type="entry name" value="tRNA_hU_synthase_CS"/>
</dbReference>
<dbReference type="AlphaFoldDB" id="A0A087UX04"/>
<feature type="non-terminal residue" evidence="23">
    <location>
        <position position="478"/>
    </location>
</feature>
<gene>
    <name evidence="23" type="ORF">X975_17096</name>
</gene>
<keyword evidence="11" id="KW-0539">Nucleus</keyword>
<dbReference type="GO" id="GO:0017150">
    <property type="term" value="F:tRNA dihydrouridine synthase activity"/>
    <property type="evidence" value="ECO:0007669"/>
    <property type="project" value="InterPro"/>
</dbReference>
<dbReference type="InterPro" id="IPR035587">
    <property type="entry name" value="DUS-like_FMN-bd"/>
</dbReference>
<accession>A0A087UX04</accession>
<evidence type="ECO:0000256" key="11">
    <source>
        <dbReference type="ARBA" id="ARBA00023242"/>
    </source>
</evidence>
<evidence type="ECO:0000256" key="5">
    <source>
        <dbReference type="ARBA" id="ARBA00022630"/>
    </source>
</evidence>
<comment type="catalytic activity">
    <reaction evidence="17">
        <text>5,6-dihydrouridine(17) in tRNA + NADP(+) = uridine(17) in tRNA + NADPH + H(+)</text>
        <dbReference type="Rhea" id="RHEA:53368"/>
        <dbReference type="Rhea" id="RHEA-COMP:13541"/>
        <dbReference type="Rhea" id="RHEA-COMP:13542"/>
        <dbReference type="ChEBI" id="CHEBI:15378"/>
        <dbReference type="ChEBI" id="CHEBI:57783"/>
        <dbReference type="ChEBI" id="CHEBI:58349"/>
        <dbReference type="ChEBI" id="CHEBI:65315"/>
        <dbReference type="ChEBI" id="CHEBI:74443"/>
        <dbReference type="EC" id="1.3.1.88"/>
    </reaction>
    <physiologicalReaction direction="right-to-left" evidence="17">
        <dbReference type="Rhea" id="RHEA:53370"/>
    </physiologicalReaction>
</comment>
<evidence type="ECO:0000259" key="22">
    <source>
        <dbReference type="Pfam" id="PF01207"/>
    </source>
</evidence>
<keyword evidence="5" id="KW-0285">Flavoprotein</keyword>
<dbReference type="PROSITE" id="PS01136">
    <property type="entry name" value="UPF0034"/>
    <property type="match status" value="1"/>
</dbReference>
<dbReference type="InterPro" id="IPR013785">
    <property type="entry name" value="Aldolase_TIM"/>
</dbReference>
<protein>
    <recommendedName>
        <fullName evidence="19">tRNA-dihydrouridine(16/17) synthase [NAD(P)(+)]-like</fullName>
        <ecNumber evidence="13">1.3.1.88</ecNumber>
    </recommendedName>
    <alternativeName>
        <fullName evidence="20">tRNA-dihydrouridine synthase 1-like</fullName>
    </alternativeName>
</protein>
<dbReference type="CDD" id="cd02801">
    <property type="entry name" value="DUS_like_FMN"/>
    <property type="match status" value="1"/>
</dbReference>
<dbReference type="PANTHER" id="PTHR11082">
    <property type="entry name" value="TRNA-DIHYDROURIDINE SYNTHASE"/>
    <property type="match status" value="1"/>
</dbReference>
<evidence type="ECO:0000256" key="18">
    <source>
        <dbReference type="ARBA" id="ARBA00053643"/>
    </source>
</evidence>
<evidence type="ECO:0000256" key="21">
    <source>
        <dbReference type="SAM" id="MobiDB-lite"/>
    </source>
</evidence>
<evidence type="ECO:0000256" key="4">
    <source>
        <dbReference type="ARBA" id="ARBA00022490"/>
    </source>
</evidence>
<evidence type="ECO:0000313" key="23">
    <source>
        <dbReference type="EMBL" id="KFM81893.1"/>
    </source>
</evidence>
<dbReference type="EMBL" id="KK122085">
    <property type="protein sequence ID" value="KFM81893.1"/>
    <property type="molecule type" value="Genomic_DNA"/>
</dbReference>
<keyword evidence="6" id="KW-0288">FMN</keyword>
<dbReference type="OMA" id="ISPPVWQ"/>
<evidence type="ECO:0000256" key="20">
    <source>
        <dbReference type="ARBA" id="ARBA00077078"/>
    </source>
</evidence>
<name>A0A087UX04_STEMI</name>
<dbReference type="PANTHER" id="PTHR11082:SF5">
    <property type="entry name" value="TRNA-DIHYDROURIDINE(16_17) SYNTHASE [NAD(P)(+)]-LIKE"/>
    <property type="match status" value="1"/>
</dbReference>
<evidence type="ECO:0000256" key="16">
    <source>
        <dbReference type="ARBA" id="ARBA00048934"/>
    </source>
</evidence>
<dbReference type="EC" id="1.3.1.88" evidence="13"/>
<comment type="similarity">
    <text evidence="12">Belongs to the Dus family. Dus1 subfamily.</text>
</comment>